<dbReference type="InterPro" id="IPR050428">
    <property type="entry name" value="TCS_sensor_his_kinase"/>
</dbReference>
<evidence type="ECO:0000313" key="14">
    <source>
        <dbReference type="EMBL" id="PRY33346.1"/>
    </source>
</evidence>
<dbReference type="InterPro" id="IPR003660">
    <property type="entry name" value="HAMP_dom"/>
</dbReference>
<dbReference type="OrthoDB" id="5242752at2"/>
<evidence type="ECO:0000256" key="6">
    <source>
        <dbReference type="ARBA" id="ARBA00022692"/>
    </source>
</evidence>
<dbReference type="SMART" id="SM00387">
    <property type="entry name" value="HATPase_c"/>
    <property type="match status" value="1"/>
</dbReference>
<feature type="transmembrane region" description="Helical" evidence="11">
    <location>
        <begin position="156"/>
        <end position="181"/>
    </location>
</feature>
<sequence>MRRAGLRVRVIAGFAAGALALSATMALVSFQVVRRSLLDERERTAVRAAYYDAEVVRSGLGSAVQPDTVIGLLRALDTGENRRAVLQRDGEWYSRQADTGVTDAIPAALQRRAAEGVPAVQRVLADGRATLVVAVPLPDGDVLYEVDSMQELEHTLGVLTGVLTAVAVSTAALGALLGWYASRYVLRPLTRVADAAQEIAGGASKYRLDPAAEPDLARLTTSFNHMVDELSARVERDRRFAADVSHELRSPLQTLAAAASVLERRRDRLDDRTATAAGLVTDEIARFQKLVDDLLELSRGDRPAARAAVDVPALARQVCRDRQVPEGIVGGDGAGPWLVDRRRVSQLLGNLLDNAQAYGGGAVAVRLALVDGVGRIEVDDEGPGVSPDDKQVIFGRFVRGRSAGARADSAGAGLGLALVAQHAAAHGGTATVLDRPGGGARFLVELPGCAP</sequence>
<dbReference type="SMART" id="SM00388">
    <property type="entry name" value="HisKA"/>
    <property type="match status" value="1"/>
</dbReference>
<dbReference type="PANTHER" id="PTHR45436:SF5">
    <property type="entry name" value="SENSOR HISTIDINE KINASE TRCS"/>
    <property type="match status" value="1"/>
</dbReference>
<keyword evidence="8 11" id="KW-1133">Transmembrane helix</keyword>
<keyword evidence="6 11" id="KW-0812">Transmembrane</keyword>
<dbReference type="SUPFAM" id="SSF55874">
    <property type="entry name" value="ATPase domain of HSP90 chaperone/DNA topoisomerase II/histidine kinase"/>
    <property type="match status" value="1"/>
</dbReference>
<evidence type="ECO:0000259" key="13">
    <source>
        <dbReference type="PROSITE" id="PS50885"/>
    </source>
</evidence>
<organism evidence="14 15">
    <name type="scientific">Pseudosporangium ferrugineum</name>
    <dbReference type="NCBI Taxonomy" id="439699"/>
    <lineage>
        <taxon>Bacteria</taxon>
        <taxon>Bacillati</taxon>
        <taxon>Actinomycetota</taxon>
        <taxon>Actinomycetes</taxon>
        <taxon>Micromonosporales</taxon>
        <taxon>Micromonosporaceae</taxon>
        <taxon>Pseudosporangium</taxon>
    </lineage>
</organism>
<dbReference type="CDD" id="cd00082">
    <property type="entry name" value="HisKA"/>
    <property type="match status" value="1"/>
</dbReference>
<dbReference type="Proteomes" id="UP000239209">
    <property type="component" value="Unassembled WGS sequence"/>
</dbReference>
<dbReference type="CDD" id="cd06225">
    <property type="entry name" value="HAMP"/>
    <property type="match status" value="1"/>
</dbReference>
<feature type="domain" description="HAMP" evidence="13">
    <location>
        <begin position="183"/>
        <end position="235"/>
    </location>
</feature>
<dbReference type="CDD" id="cd00075">
    <property type="entry name" value="HATPase"/>
    <property type="match status" value="1"/>
</dbReference>
<name>A0A2T0SIV6_9ACTN</name>
<reference evidence="14 15" key="1">
    <citation type="submission" date="2018-03" db="EMBL/GenBank/DDBJ databases">
        <title>Genomic Encyclopedia of Archaeal and Bacterial Type Strains, Phase II (KMG-II): from individual species to whole genera.</title>
        <authorList>
            <person name="Goeker M."/>
        </authorList>
    </citation>
    <scope>NUCLEOTIDE SEQUENCE [LARGE SCALE GENOMIC DNA]</scope>
    <source>
        <strain evidence="14 15">DSM 45348</strain>
    </source>
</reference>
<dbReference type="InterPro" id="IPR003661">
    <property type="entry name" value="HisK_dim/P_dom"/>
</dbReference>
<dbReference type="RefSeq" id="WP_106124650.1">
    <property type="nucleotide sequence ID" value="NZ_PVZG01000001.1"/>
</dbReference>
<protein>
    <recommendedName>
        <fullName evidence="3">histidine kinase</fullName>
        <ecNumber evidence="3">2.7.13.3</ecNumber>
    </recommendedName>
</protein>
<evidence type="ECO:0000256" key="2">
    <source>
        <dbReference type="ARBA" id="ARBA00004236"/>
    </source>
</evidence>
<gene>
    <name evidence="14" type="ORF">CLV70_101508</name>
</gene>
<evidence type="ECO:0000259" key="12">
    <source>
        <dbReference type="PROSITE" id="PS50109"/>
    </source>
</evidence>
<dbReference type="InterPro" id="IPR036890">
    <property type="entry name" value="HATPase_C_sf"/>
</dbReference>
<evidence type="ECO:0000256" key="7">
    <source>
        <dbReference type="ARBA" id="ARBA00022777"/>
    </source>
</evidence>
<dbReference type="Gene3D" id="6.10.340.10">
    <property type="match status" value="1"/>
</dbReference>
<dbReference type="GO" id="GO:0000155">
    <property type="term" value="F:phosphorelay sensor kinase activity"/>
    <property type="evidence" value="ECO:0007669"/>
    <property type="project" value="InterPro"/>
</dbReference>
<dbReference type="PROSITE" id="PS50109">
    <property type="entry name" value="HIS_KIN"/>
    <property type="match status" value="1"/>
</dbReference>
<evidence type="ECO:0000256" key="8">
    <source>
        <dbReference type="ARBA" id="ARBA00022989"/>
    </source>
</evidence>
<dbReference type="InterPro" id="IPR004358">
    <property type="entry name" value="Sig_transdc_His_kin-like_C"/>
</dbReference>
<keyword evidence="9" id="KW-0902">Two-component regulatory system</keyword>
<dbReference type="EC" id="2.7.13.3" evidence="3"/>
<dbReference type="InterPro" id="IPR005467">
    <property type="entry name" value="His_kinase_dom"/>
</dbReference>
<accession>A0A2T0SIV6</accession>
<dbReference type="Gene3D" id="3.30.565.10">
    <property type="entry name" value="Histidine kinase-like ATPase, C-terminal domain"/>
    <property type="match status" value="1"/>
</dbReference>
<comment type="subcellular location">
    <subcellularLocation>
        <location evidence="2">Cell membrane</location>
    </subcellularLocation>
</comment>
<dbReference type="Pfam" id="PF02518">
    <property type="entry name" value="HATPase_c"/>
    <property type="match status" value="1"/>
</dbReference>
<evidence type="ECO:0000256" key="9">
    <source>
        <dbReference type="ARBA" id="ARBA00023012"/>
    </source>
</evidence>
<feature type="domain" description="Histidine kinase" evidence="12">
    <location>
        <begin position="243"/>
        <end position="450"/>
    </location>
</feature>
<keyword evidence="7 14" id="KW-0418">Kinase</keyword>
<dbReference type="Pfam" id="PF00672">
    <property type="entry name" value="HAMP"/>
    <property type="match status" value="1"/>
</dbReference>
<dbReference type="InterPro" id="IPR003594">
    <property type="entry name" value="HATPase_dom"/>
</dbReference>
<evidence type="ECO:0000256" key="4">
    <source>
        <dbReference type="ARBA" id="ARBA00022553"/>
    </source>
</evidence>
<keyword evidence="4" id="KW-0597">Phosphoprotein</keyword>
<dbReference type="Gene3D" id="1.10.287.130">
    <property type="match status" value="1"/>
</dbReference>
<dbReference type="SUPFAM" id="SSF158472">
    <property type="entry name" value="HAMP domain-like"/>
    <property type="match status" value="1"/>
</dbReference>
<dbReference type="PANTHER" id="PTHR45436">
    <property type="entry name" value="SENSOR HISTIDINE KINASE YKOH"/>
    <property type="match status" value="1"/>
</dbReference>
<evidence type="ECO:0000256" key="1">
    <source>
        <dbReference type="ARBA" id="ARBA00000085"/>
    </source>
</evidence>
<keyword evidence="5" id="KW-0808">Transferase</keyword>
<keyword evidence="10 11" id="KW-0472">Membrane</keyword>
<evidence type="ECO:0000313" key="15">
    <source>
        <dbReference type="Proteomes" id="UP000239209"/>
    </source>
</evidence>
<keyword evidence="15" id="KW-1185">Reference proteome</keyword>
<dbReference type="EMBL" id="PVZG01000001">
    <property type="protein sequence ID" value="PRY33346.1"/>
    <property type="molecule type" value="Genomic_DNA"/>
</dbReference>
<dbReference type="PROSITE" id="PS50885">
    <property type="entry name" value="HAMP"/>
    <property type="match status" value="1"/>
</dbReference>
<evidence type="ECO:0000256" key="3">
    <source>
        <dbReference type="ARBA" id="ARBA00012438"/>
    </source>
</evidence>
<comment type="caution">
    <text evidence="14">The sequence shown here is derived from an EMBL/GenBank/DDBJ whole genome shotgun (WGS) entry which is preliminary data.</text>
</comment>
<evidence type="ECO:0000256" key="5">
    <source>
        <dbReference type="ARBA" id="ARBA00022679"/>
    </source>
</evidence>
<proteinExistence type="predicted"/>
<dbReference type="PRINTS" id="PR00344">
    <property type="entry name" value="BCTRLSENSOR"/>
</dbReference>
<dbReference type="SMART" id="SM00304">
    <property type="entry name" value="HAMP"/>
    <property type="match status" value="1"/>
</dbReference>
<dbReference type="InterPro" id="IPR036097">
    <property type="entry name" value="HisK_dim/P_sf"/>
</dbReference>
<comment type="catalytic activity">
    <reaction evidence="1">
        <text>ATP + protein L-histidine = ADP + protein N-phospho-L-histidine.</text>
        <dbReference type="EC" id="2.7.13.3"/>
    </reaction>
</comment>
<evidence type="ECO:0000256" key="11">
    <source>
        <dbReference type="SAM" id="Phobius"/>
    </source>
</evidence>
<dbReference type="Pfam" id="PF00512">
    <property type="entry name" value="HisKA"/>
    <property type="match status" value="1"/>
</dbReference>
<evidence type="ECO:0000256" key="10">
    <source>
        <dbReference type="ARBA" id="ARBA00023136"/>
    </source>
</evidence>
<dbReference type="AlphaFoldDB" id="A0A2T0SIV6"/>
<dbReference type="GO" id="GO:0005886">
    <property type="term" value="C:plasma membrane"/>
    <property type="evidence" value="ECO:0007669"/>
    <property type="project" value="UniProtKB-SubCell"/>
</dbReference>
<dbReference type="SUPFAM" id="SSF47384">
    <property type="entry name" value="Homodimeric domain of signal transducing histidine kinase"/>
    <property type="match status" value="1"/>
</dbReference>